<organism evidence="2 4">
    <name type="scientific">Ardenticatena maritima</name>
    <dbReference type="NCBI Taxonomy" id="872965"/>
    <lineage>
        <taxon>Bacteria</taxon>
        <taxon>Bacillati</taxon>
        <taxon>Chloroflexota</taxon>
        <taxon>Ardenticatenia</taxon>
        <taxon>Ardenticatenales</taxon>
        <taxon>Ardenticatenaceae</taxon>
        <taxon>Ardenticatena</taxon>
    </lineage>
</organism>
<keyword evidence="4" id="KW-1185">Reference proteome</keyword>
<evidence type="ECO:0000259" key="1">
    <source>
        <dbReference type="Pfam" id="PF13649"/>
    </source>
</evidence>
<feature type="domain" description="Methyltransferase" evidence="1">
    <location>
        <begin position="133"/>
        <end position="234"/>
    </location>
</feature>
<evidence type="ECO:0000313" key="3">
    <source>
        <dbReference type="EMBL" id="KPL88410.1"/>
    </source>
</evidence>
<evidence type="ECO:0000313" key="5">
    <source>
        <dbReference type="Proteomes" id="UP000050502"/>
    </source>
</evidence>
<dbReference type="InterPro" id="IPR029063">
    <property type="entry name" value="SAM-dependent_MTases_sf"/>
</dbReference>
<dbReference type="Gene3D" id="3.40.50.150">
    <property type="entry name" value="Vaccinia Virus protein VP39"/>
    <property type="match status" value="1"/>
</dbReference>
<reference evidence="2 4" key="1">
    <citation type="journal article" date="2015" name="Genome Announc.">
        <title>Draft Genome Sequence of a Heterotrophic Facultative Anaerobic Thermophilic Bacterium, Ardenticatena maritima Strain 110ST.</title>
        <authorList>
            <person name="Kawaichi S."/>
            <person name="Yoshida T."/>
            <person name="Sako Y."/>
            <person name="Nakamura R."/>
        </authorList>
    </citation>
    <scope>NUCLEOTIDE SEQUENCE [LARGE SCALE GENOMIC DNA]</scope>
    <source>
        <strain evidence="2 4">110S</strain>
    </source>
</reference>
<dbReference type="InParanoid" id="A0A0M9UBZ4"/>
<reference evidence="4" key="3">
    <citation type="submission" date="2015-08" db="EMBL/GenBank/DDBJ databases">
        <title>Draft Genome Sequence of a Heterotrophic Facultative Anaerobic Bacterium Ardenticatena maritima Strain 110S.</title>
        <authorList>
            <person name="Kawaichi S."/>
            <person name="Yoshida T."/>
            <person name="Sako Y."/>
            <person name="Nakamura R."/>
        </authorList>
    </citation>
    <scope>NUCLEOTIDE SEQUENCE [LARGE SCALE GENOMIC DNA]</scope>
    <source>
        <strain evidence="4">110S</strain>
    </source>
</reference>
<protein>
    <submittedName>
        <fullName evidence="3">Spermine synthase</fullName>
    </submittedName>
</protein>
<dbReference type="SUPFAM" id="SSF53335">
    <property type="entry name" value="S-adenosyl-L-methionine-dependent methyltransferases"/>
    <property type="match status" value="1"/>
</dbReference>
<name>A0A0M9UBZ4_9CHLR</name>
<dbReference type="Proteomes" id="UP000050502">
    <property type="component" value="Unassembled WGS sequence"/>
</dbReference>
<dbReference type="Pfam" id="PF13649">
    <property type="entry name" value="Methyltransf_25"/>
    <property type="match status" value="1"/>
</dbReference>
<evidence type="ECO:0000313" key="4">
    <source>
        <dbReference type="Proteomes" id="UP000037784"/>
    </source>
</evidence>
<dbReference type="EMBL" id="LGKN01000004">
    <property type="protein sequence ID" value="KPL88410.1"/>
    <property type="molecule type" value="Genomic_DNA"/>
</dbReference>
<dbReference type="OrthoDB" id="9815877at2"/>
<dbReference type="InterPro" id="IPR041698">
    <property type="entry name" value="Methyltransf_25"/>
</dbReference>
<gene>
    <name evidence="2" type="ORF">ARMA_0810</name>
    <name evidence="3" type="ORF">SE16_06260</name>
</gene>
<dbReference type="Proteomes" id="UP000037784">
    <property type="component" value="Unassembled WGS sequence"/>
</dbReference>
<dbReference type="RefSeq" id="WP_054492319.1">
    <property type="nucleotide sequence ID" value="NZ_BBZA01000052.1"/>
</dbReference>
<evidence type="ECO:0000313" key="2">
    <source>
        <dbReference type="EMBL" id="GAP62387.1"/>
    </source>
</evidence>
<dbReference type="EMBL" id="BBZA01000052">
    <property type="protein sequence ID" value="GAP62387.1"/>
    <property type="molecule type" value="Genomic_DNA"/>
</dbReference>
<dbReference type="AlphaFoldDB" id="A0A0M9UBZ4"/>
<sequence>MEIVLSHYQTTPLTRAYEAGQTEATTSLDLGLTTTTVRLDAQGVHLPDGTRLTWEQIAFINENPNNVFRIEEGEAVKIQTFSPLTNRQYSLMPTKRAPTMLVSGIPMHRIKGTDPVADTRAKIRAVAPVKGRVLDTATGLGYTAIEAARTAEQVITIELDPAALEMARANPWSRALFTAPNIEQRIGDAFDVVETLETETFHRIIHDPPAFSLAGHLYSTDFYRELYRVLRPGGRLFHYIGDPNSKSGRNITRGVLQRLEQAGFRRIARRPNAFGVVAWK</sequence>
<dbReference type="CDD" id="cd02440">
    <property type="entry name" value="AdoMet_MTases"/>
    <property type="match status" value="1"/>
</dbReference>
<dbReference type="STRING" id="872965.SE16_06260"/>
<accession>A0A0M9UBZ4</accession>
<proteinExistence type="predicted"/>
<reference evidence="3 5" key="2">
    <citation type="submission" date="2015-07" db="EMBL/GenBank/DDBJ databases">
        <title>Whole genome sequence of Ardenticatena maritima DSM 23922.</title>
        <authorList>
            <person name="Hemp J."/>
            <person name="Ward L.M."/>
            <person name="Pace L.A."/>
            <person name="Fischer W.W."/>
        </authorList>
    </citation>
    <scope>NUCLEOTIDE SEQUENCE [LARGE SCALE GENOMIC DNA]</scope>
    <source>
        <strain evidence="3 5">110S</strain>
    </source>
</reference>
<comment type="caution">
    <text evidence="2">The sequence shown here is derived from an EMBL/GenBank/DDBJ whole genome shotgun (WGS) entry which is preliminary data.</text>
</comment>